<proteinExistence type="inferred from homology"/>
<comment type="subcellular location">
    <subcellularLocation>
        <location evidence="1 7">Cell membrane</location>
        <topology evidence="1 7">Multi-pass membrane protein</topology>
    </subcellularLocation>
</comment>
<dbReference type="SUPFAM" id="SSF161098">
    <property type="entry name" value="MetI-like"/>
    <property type="match status" value="1"/>
</dbReference>
<evidence type="ECO:0000313" key="10">
    <source>
        <dbReference type="EMBL" id="NYE70455.1"/>
    </source>
</evidence>
<dbReference type="PROSITE" id="PS50928">
    <property type="entry name" value="ABC_TM1"/>
    <property type="match status" value="1"/>
</dbReference>
<evidence type="ECO:0000256" key="1">
    <source>
        <dbReference type="ARBA" id="ARBA00004651"/>
    </source>
</evidence>
<dbReference type="InterPro" id="IPR000515">
    <property type="entry name" value="MetI-like"/>
</dbReference>
<protein>
    <submittedName>
        <fullName evidence="10">ABC-type sugar transport system permease subunit</fullName>
    </submittedName>
</protein>
<dbReference type="AlphaFoldDB" id="A0A7Y9LBC0"/>
<feature type="transmembrane region" description="Helical" evidence="7">
    <location>
        <begin position="178"/>
        <end position="203"/>
    </location>
</feature>
<evidence type="ECO:0000313" key="11">
    <source>
        <dbReference type="Proteomes" id="UP000569914"/>
    </source>
</evidence>
<keyword evidence="11" id="KW-1185">Reference proteome</keyword>
<reference evidence="10 11" key="1">
    <citation type="submission" date="2020-07" db="EMBL/GenBank/DDBJ databases">
        <title>Sequencing the genomes of 1000 actinobacteria strains.</title>
        <authorList>
            <person name="Klenk H.-P."/>
        </authorList>
    </citation>
    <scope>NUCLEOTIDE SEQUENCE [LARGE SCALE GENOMIC DNA]</scope>
    <source>
        <strain evidence="10 11">DSM 22083</strain>
    </source>
</reference>
<dbReference type="InterPro" id="IPR035906">
    <property type="entry name" value="MetI-like_sf"/>
</dbReference>
<sequence length="315" mass="34121">MTATAPPLGRSPGSTAEPSRIASRRRSRWRGYGLFALFAFPNLILIAVFAYLPVLGNVYLSLTRWDMISPQTTFVGLENYTDLFTDPNFGRVITITAIWVITMVLGCGAIGLAFAVLFSARLRGSGVVTTVAFAPHVLSGAAIAAIWLFIFDPNYGLSRAAFELVGATSPAWTTSTTWALPALLIVSVWKSVGFVALIYLAALQGIPHEVREAALLDGAGPWRGFWHVIFPLLSPTTFFVTVTTIISAFQSFDVIAMMTGGGPGGATTTLSWFIYDQGFRNFDAGYAAAGGMVMFLILLVVTAVQLRFVERRVHY</sequence>
<keyword evidence="10" id="KW-0762">Sugar transport</keyword>
<dbReference type="GO" id="GO:0055085">
    <property type="term" value="P:transmembrane transport"/>
    <property type="evidence" value="ECO:0007669"/>
    <property type="project" value="InterPro"/>
</dbReference>
<feature type="transmembrane region" description="Helical" evidence="7">
    <location>
        <begin position="286"/>
        <end position="309"/>
    </location>
</feature>
<comment type="similarity">
    <text evidence="7">Belongs to the binding-protein-dependent transport system permease family.</text>
</comment>
<dbReference type="PANTHER" id="PTHR30193:SF37">
    <property type="entry name" value="INNER MEMBRANE ABC TRANSPORTER PERMEASE PROTEIN YCJO"/>
    <property type="match status" value="1"/>
</dbReference>
<feature type="transmembrane region" description="Helical" evidence="7">
    <location>
        <begin position="92"/>
        <end position="118"/>
    </location>
</feature>
<keyword evidence="6 7" id="KW-0472">Membrane</keyword>
<evidence type="ECO:0000256" key="4">
    <source>
        <dbReference type="ARBA" id="ARBA00022692"/>
    </source>
</evidence>
<name>A0A7Y9LBC0_9ACTN</name>
<evidence type="ECO:0000256" key="5">
    <source>
        <dbReference type="ARBA" id="ARBA00022989"/>
    </source>
</evidence>
<evidence type="ECO:0000256" key="2">
    <source>
        <dbReference type="ARBA" id="ARBA00022448"/>
    </source>
</evidence>
<comment type="caution">
    <text evidence="10">The sequence shown here is derived from an EMBL/GenBank/DDBJ whole genome shotgun (WGS) entry which is preliminary data.</text>
</comment>
<dbReference type="CDD" id="cd06261">
    <property type="entry name" value="TM_PBP2"/>
    <property type="match status" value="1"/>
</dbReference>
<dbReference type="GO" id="GO:0005886">
    <property type="term" value="C:plasma membrane"/>
    <property type="evidence" value="ECO:0007669"/>
    <property type="project" value="UniProtKB-SubCell"/>
</dbReference>
<keyword evidence="5 7" id="KW-1133">Transmembrane helix</keyword>
<keyword evidence="2 7" id="KW-0813">Transport</keyword>
<evidence type="ECO:0000256" key="6">
    <source>
        <dbReference type="ARBA" id="ARBA00023136"/>
    </source>
</evidence>
<feature type="transmembrane region" description="Helical" evidence="7">
    <location>
        <begin position="32"/>
        <end position="52"/>
    </location>
</feature>
<feature type="transmembrane region" description="Helical" evidence="7">
    <location>
        <begin position="130"/>
        <end position="150"/>
    </location>
</feature>
<dbReference type="Pfam" id="PF00528">
    <property type="entry name" value="BPD_transp_1"/>
    <property type="match status" value="1"/>
</dbReference>
<evidence type="ECO:0000256" key="8">
    <source>
        <dbReference type="SAM" id="MobiDB-lite"/>
    </source>
</evidence>
<accession>A0A7Y9LBC0</accession>
<dbReference type="Gene3D" id="1.10.3720.10">
    <property type="entry name" value="MetI-like"/>
    <property type="match status" value="1"/>
</dbReference>
<keyword evidence="4 7" id="KW-0812">Transmembrane</keyword>
<dbReference type="RefSeq" id="WP_179749921.1">
    <property type="nucleotide sequence ID" value="NZ_JACCBU010000001.1"/>
</dbReference>
<feature type="region of interest" description="Disordered" evidence="8">
    <location>
        <begin position="1"/>
        <end position="20"/>
    </location>
</feature>
<evidence type="ECO:0000256" key="3">
    <source>
        <dbReference type="ARBA" id="ARBA00022475"/>
    </source>
</evidence>
<dbReference type="EMBL" id="JACCBU010000001">
    <property type="protein sequence ID" value="NYE70455.1"/>
    <property type="molecule type" value="Genomic_DNA"/>
</dbReference>
<gene>
    <name evidence="10" type="ORF">BKA15_001784</name>
</gene>
<dbReference type="Proteomes" id="UP000569914">
    <property type="component" value="Unassembled WGS sequence"/>
</dbReference>
<feature type="domain" description="ABC transmembrane type-1" evidence="9">
    <location>
        <begin position="93"/>
        <end position="305"/>
    </location>
</feature>
<dbReference type="PANTHER" id="PTHR30193">
    <property type="entry name" value="ABC TRANSPORTER PERMEASE PROTEIN"/>
    <property type="match status" value="1"/>
</dbReference>
<evidence type="ECO:0000259" key="9">
    <source>
        <dbReference type="PROSITE" id="PS50928"/>
    </source>
</evidence>
<dbReference type="InterPro" id="IPR051393">
    <property type="entry name" value="ABC_transporter_permease"/>
</dbReference>
<evidence type="ECO:0000256" key="7">
    <source>
        <dbReference type="RuleBase" id="RU363032"/>
    </source>
</evidence>
<organism evidence="10 11">
    <name type="scientific">Microlunatus parietis</name>
    <dbReference type="NCBI Taxonomy" id="682979"/>
    <lineage>
        <taxon>Bacteria</taxon>
        <taxon>Bacillati</taxon>
        <taxon>Actinomycetota</taxon>
        <taxon>Actinomycetes</taxon>
        <taxon>Propionibacteriales</taxon>
        <taxon>Propionibacteriaceae</taxon>
        <taxon>Microlunatus</taxon>
    </lineage>
</organism>
<keyword evidence="3" id="KW-1003">Cell membrane</keyword>
<feature type="transmembrane region" description="Helical" evidence="7">
    <location>
        <begin position="224"/>
        <end position="249"/>
    </location>
</feature>